<evidence type="ECO:0000313" key="7">
    <source>
        <dbReference type="Proteomes" id="UP000217171"/>
    </source>
</evidence>
<dbReference type="InterPro" id="IPR001451">
    <property type="entry name" value="Hexapep"/>
</dbReference>
<evidence type="ECO:0000313" key="6">
    <source>
        <dbReference type="EMBL" id="ASY13797.1"/>
    </source>
</evidence>
<proteinExistence type="predicted"/>
<dbReference type="KEGG" id="nhi:B1s21160_05735"/>
<dbReference type="InterPro" id="IPR050179">
    <property type="entry name" value="Trans_hexapeptide_repeat"/>
</dbReference>
<dbReference type="PANTHER" id="PTHR43300">
    <property type="entry name" value="ACETYLTRANSFERASE"/>
    <property type="match status" value="1"/>
</dbReference>
<dbReference type="OrthoDB" id="9815592at2"/>
<dbReference type="Proteomes" id="UP000217171">
    <property type="component" value="Chromosome"/>
</dbReference>
<dbReference type="AlphaFoldDB" id="A0A249KAH7"/>
<keyword evidence="1 6" id="KW-0808">Transferase</keyword>
<dbReference type="Gene3D" id="3.40.50.20">
    <property type="match status" value="1"/>
</dbReference>
<dbReference type="Pfam" id="PF14602">
    <property type="entry name" value="Hexapep_2"/>
    <property type="match status" value="1"/>
</dbReference>
<dbReference type="GO" id="GO:0016746">
    <property type="term" value="F:acyltransferase activity"/>
    <property type="evidence" value="ECO:0007669"/>
    <property type="project" value="UniProtKB-KW"/>
</dbReference>
<keyword evidence="7" id="KW-1185">Reference proteome</keyword>
<dbReference type="EMBL" id="CP016771">
    <property type="protein sequence ID" value="ASY13797.1"/>
    <property type="molecule type" value="Genomic_DNA"/>
</dbReference>
<feature type="domain" description="PglD N-terminal" evidence="5">
    <location>
        <begin position="5"/>
        <end position="76"/>
    </location>
</feature>
<accession>A0A249KAH7</accession>
<dbReference type="CDD" id="cd03360">
    <property type="entry name" value="LbH_AT_putative"/>
    <property type="match status" value="1"/>
</dbReference>
<dbReference type="RefSeq" id="WP_095672769.1">
    <property type="nucleotide sequence ID" value="NZ_CP016771.1"/>
</dbReference>
<dbReference type="Gene3D" id="2.160.10.10">
    <property type="entry name" value="Hexapeptide repeat proteins"/>
    <property type="match status" value="1"/>
</dbReference>
<evidence type="ECO:0000256" key="2">
    <source>
        <dbReference type="ARBA" id="ARBA00022737"/>
    </source>
</evidence>
<dbReference type="InterPro" id="IPR018357">
    <property type="entry name" value="Hexapep_transf_CS"/>
</dbReference>
<evidence type="ECO:0000256" key="4">
    <source>
        <dbReference type="PIRSR" id="PIRSR620019-2"/>
    </source>
</evidence>
<evidence type="ECO:0000256" key="1">
    <source>
        <dbReference type="ARBA" id="ARBA00022679"/>
    </source>
</evidence>
<feature type="active site" description="Proton acceptor" evidence="3">
    <location>
        <position position="134"/>
    </location>
</feature>
<gene>
    <name evidence="6" type="ORF">B1s21160_05735</name>
</gene>
<dbReference type="PROSITE" id="PS00101">
    <property type="entry name" value="HEXAPEP_TRANSFERASES"/>
    <property type="match status" value="1"/>
</dbReference>
<keyword evidence="6" id="KW-0012">Acyltransferase</keyword>
<evidence type="ECO:0000259" key="5">
    <source>
        <dbReference type="Pfam" id="PF17836"/>
    </source>
</evidence>
<dbReference type="SUPFAM" id="SSF51161">
    <property type="entry name" value="Trimeric LpxA-like enzymes"/>
    <property type="match status" value="1"/>
</dbReference>
<dbReference type="PANTHER" id="PTHR43300:SF7">
    <property type="entry name" value="UDP-N-ACETYLBACILLOSAMINE N-ACETYLTRANSFERASE"/>
    <property type="match status" value="1"/>
</dbReference>
<feature type="binding site" evidence="4">
    <location>
        <position position="65"/>
    </location>
    <ligand>
        <name>substrate</name>
    </ligand>
</feature>
<dbReference type="InterPro" id="IPR041561">
    <property type="entry name" value="PglD_N"/>
</dbReference>
<evidence type="ECO:0000256" key="3">
    <source>
        <dbReference type="PIRSR" id="PIRSR620019-1"/>
    </source>
</evidence>
<dbReference type="InterPro" id="IPR020019">
    <property type="entry name" value="AcTrfase_PglD-like"/>
</dbReference>
<protein>
    <submittedName>
        <fullName evidence="6">Sugar O-acyltransferase, sialic acid O-acetyltransferase NeuD family protein</fullName>
    </submittedName>
</protein>
<organism evidence="6 7">
    <name type="scientific">Candidatus Nanopelagicus hibericus</name>
    <dbReference type="NCBI Taxonomy" id="1884915"/>
    <lineage>
        <taxon>Bacteria</taxon>
        <taxon>Bacillati</taxon>
        <taxon>Actinomycetota</taxon>
        <taxon>Actinomycetes</taxon>
        <taxon>Candidatus Nanopelagicales</taxon>
        <taxon>Candidatus Nanopelagicaceae</taxon>
        <taxon>Candidatus Nanopelagicus</taxon>
    </lineage>
</organism>
<feature type="site" description="Increases basicity of active site His" evidence="3">
    <location>
        <position position="135"/>
    </location>
</feature>
<dbReference type="NCBIfam" id="TIGR03570">
    <property type="entry name" value="NeuD_NnaD"/>
    <property type="match status" value="1"/>
</dbReference>
<dbReference type="InterPro" id="IPR011004">
    <property type="entry name" value="Trimer_LpxA-like_sf"/>
</dbReference>
<name>A0A249KAH7_9ACTN</name>
<keyword evidence="2" id="KW-0677">Repeat</keyword>
<sequence length="204" mass="21769">MQKYVVIGTGGHANSILDLIQSSGDTVEYFVVINSESVQYKGIPTVDFSEVNNFSSELKFVFGIGDYKIRNRVIMEMNLSNQILRFPSLIHPTAYVSKSATIANGTVVFANSYVGPNSRIGKFCILNTGASVEHDCSIGNQNFLAPGTILAGRVIIGDNCFLGMGSLISDGISIGSDSVIAANSFVNENIPSNSFAAGTPTKLR</sequence>
<dbReference type="Pfam" id="PF17836">
    <property type="entry name" value="PglD_N"/>
    <property type="match status" value="1"/>
</dbReference>
<reference evidence="6 7" key="1">
    <citation type="submission" date="2016-07" db="EMBL/GenBank/DDBJ databases">
        <title>High microdiversification within the ubiquitous acI lineage of Actinobacteria.</title>
        <authorList>
            <person name="Neuenschwander S.M."/>
            <person name="Salcher M."/>
            <person name="Ghai R."/>
            <person name="Pernthaler J."/>
        </authorList>
    </citation>
    <scope>NUCLEOTIDE SEQUENCE [LARGE SCALE GENOMIC DNA]</scope>
    <source>
        <strain evidence="6">MMS-21-160</strain>
    </source>
</reference>